<dbReference type="PANTHER" id="PTHR11062:SF282">
    <property type="entry name" value="XYLOGLUCAN GALACTOSYLTRANSFERASE GT11-RELATED"/>
    <property type="match status" value="1"/>
</dbReference>
<dbReference type="EMBL" id="JAJJMB010010911">
    <property type="protein sequence ID" value="KAI3905845.1"/>
    <property type="molecule type" value="Genomic_DNA"/>
</dbReference>
<dbReference type="GO" id="GO:0016757">
    <property type="term" value="F:glycosyltransferase activity"/>
    <property type="evidence" value="ECO:0007669"/>
    <property type="project" value="UniProtKB-KW"/>
</dbReference>
<feature type="domain" description="Exostosin GT47" evidence="6">
    <location>
        <begin position="81"/>
        <end position="414"/>
    </location>
</feature>
<comment type="subcellular location">
    <subcellularLocation>
        <location evidence="1">Golgi apparatus membrane</location>
        <topology evidence="1">Single-pass type II membrane protein</topology>
    </subcellularLocation>
</comment>
<evidence type="ECO:0000313" key="8">
    <source>
        <dbReference type="Proteomes" id="UP001202328"/>
    </source>
</evidence>
<evidence type="ECO:0000259" key="6">
    <source>
        <dbReference type="Pfam" id="PF03016"/>
    </source>
</evidence>
<gene>
    <name evidence="7" type="ORF">MKW98_006479</name>
</gene>
<evidence type="ECO:0000313" key="7">
    <source>
        <dbReference type="EMBL" id="KAI3905845.1"/>
    </source>
</evidence>
<keyword evidence="3" id="KW-0808">Transferase</keyword>
<proteinExistence type="inferred from homology"/>
<dbReference type="InterPro" id="IPR004263">
    <property type="entry name" value="Exostosin"/>
</dbReference>
<protein>
    <recommendedName>
        <fullName evidence="6">Exostosin GT47 domain-containing protein</fullName>
    </recommendedName>
</protein>
<dbReference type="AlphaFoldDB" id="A0AAD4XDZ1"/>
<dbReference type="Pfam" id="PF03016">
    <property type="entry name" value="Exostosin_GT47"/>
    <property type="match status" value="1"/>
</dbReference>
<keyword evidence="8" id="KW-1185">Reference proteome</keyword>
<dbReference type="PANTHER" id="PTHR11062">
    <property type="entry name" value="EXOSTOSIN HEPARAN SULFATE GLYCOSYLTRANSFERASE -RELATED"/>
    <property type="match status" value="1"/>
</dbReference>
<dbReference type="Proteomes" id="UP001202328">
    <property type="component" value="Unassembled WGS sequence"/>
</dbReference>
<dbReference type="GO" id="GO:0000139">
    <property type="term" value="C:Golgi membrane"/>
    <property type="evidence" value="ECO:0007669"/>
    <property type="project" value="UniProtKB-SubCell"/>
</dbReference>
<dbReference type="InterPro" id="IPR040911">
    <property type="entry name" value="Exostosin_GT47"/>
</dbReference>
<comment type="caution">
    <text evidence="7">The sequence shown here is derived from an EMBL/GenBank/DDBJ whole genome shotgun (WGS) entry which is preliminary data.</text>
</comment>
<evidence type="ECO:0000256" key="4">
    <source>
        <dbReference type="ARBA" id="ARBA00022968"/>
    </source>
</evidence>
<reference evidence="7" key="1">
    <citation type="submission" date="2022-04" db="EMBL/GenBank/DDBJ databases">
        <title>A functionally conserved STORR gene fusion in Papaver species that diverged 16.8 million years ago.</title>
        <authorList>
            <person name="Catania T."/>
        </authorList>
    </citation>
    <scope>NUCLEOTIDE SEQUENCE</scope>
    <source>
        <strain evidence="7">S-188037</strain>
    </source>
</reference>
<organism evidence="7 8">
    <name type="scientific">Papaver atlanticum</name>
    <dbReference type="NCBI Taxonomy" id="357466"/>
    <lineage>
        <taxon>Eukaryota</taxon>
        <taxon>Viridiplantae</taxon>
        <taxon>Streptophyta</taxon>
        <taxon>Embryophyta</taxon>
        <taxon>Tracheophyta</taxon>
        <taxon>Spermatophyta</taxon>
        <taxon>Magnoliopsida</taxon>
        <taxon>Ranunculales</taxon>
        <taxon>Papaveraceae</taxon>
        <taxon>Papaveroideae</taxon>
        <taxon>Papaver</taxon>
    </lineage>
</organism>
<keyword evidence="5" id="KW-0333">Golgi apparatus</keyword>
<evidence type="ECO:0000256" key="2">
    <source>
        <dbReference type="ARBA" id="ARBA00010271"/>
    </source>
</evidence>
<keyword evidence="4" id="KW-0735">Signal-anchor</keyword>
<evidence type="ECO:0000256" key="1">
    <source>
        <dbReference type="ARBA" id="ARBA00004323"/>
    </source>
</evidence>
<name>A0AAD4XDZ1_9MAGN</name>
<sequence>MADYVYGITSPKAISINTALPIFEETTENYVLEEYPVEINEPRNEDLIAESGKEPVDQNNNDSVETDSATGIEAELEPNPCSGKYIYVHELPSEFNVDLMKECHVLNKWIEMCQYMVNAGLGPRIGNSQGVFPNKGWFSTNQFMLEVIFHNKMKQYKCLTNDSSLTSAVFVPFYAGFEDGRYLWDVDVQTRDAASLALVKWLTSKPEWKVLGGRDHFLVAGRITWDFRRLTEKDEDWGNKLMVLPEVRNISTLLIESSPLHRNDFGIPYPTYFHPSSDSEVYQWASMMRGQHRRFLFSFVGAPRPNNTRLIRNHLFEQCLASNECKLLDCKQGYKKPCDEPSNVMKVFQSSTFCLEPPGDSPTRRSAFDAILAGCIPVFFHPGFAYTQYTWFLPQNYTKYSVYIPEDQVRDGKVNIESILQRYSKEQIRSMREEVPKVIYADPRSKLDTIEDAFDISIKGVLQRVDKVRNDLSEGRNPDEPPYLEAITWKYNLFKTEEKHEWDQFF</sequence>
<evidence type="ECO:0000256" key="3">
    <source>
        <dbReference type="ARBA" id="ARBA00022676"/>
    </source>
</evidence>
<accession>A0AAD4XDZ1</accession>
<keyword evidence="4" id="KW-0812">Transmembrane</keyword>
<evidence type="ECO:0000256" key="5">
    <source>
        <dbReference type="ARBA" id="ARBA00023034"/>
    </source>
</evidence>
<comment type="similarity">
    <text evidence="2">Belongs to the glycosyltransferase 47 family.</text>
</comment>
<keyword evidence="3" id="KW-0328">Glycosyltransferase</keyword>